<gene>
    <name evidence="18" type="primary">LOC108675485</name>
</gene>
<proteinExistence type="inferred from homology"/>
<feature type="region of interest" description="Disordered" evidence="16">
    <location>
        <begin position="159"/>
        <end position="179"/>
    </location>
</feature>
<dbReference type="GeneID" id="108675485"/>
<evidence type="ECO:0000256" key="11">
    <source>
        <dbReference type="ARBA" id="ARBA00023209"/>
    </source>
</evidence>
<organism evidence="17 18">
    <name type="scientific">Hyalella azteca</name>
    <name type="common">Amphipod</name>
    <dbReference type="NCBI Taxonomy" id="294128"/>
    <lineage>
        <taxon>Eukaryota</taxon>
        <taxon>Metazoa</taxon>
        <taxon>Ecdysozoa</taxon>
        <taxon>Arthropoda</taxon>
        <taxon>Crustacea</taxon>
        <taxon>Multicrustacea</taxon>
        <taxon>Malacostraca</taxon>
        <taxon>Eumalacostraca</taxon>
        <taxon>Peracarida</taxon>
        <taxon>Amphipoda</taxon>
        <taxon>Senticaudata</taxon>
        <taxon>Talitrida</taxon>
        <taxon>Talitroidea</taxon>
        <taxon>Hyalellidae</taxon>
        <taxon>Hyalella</taxon>
    </lineage>
</organism>
<comment type="subcellular location">
    <subcellularLocation>
        <location evidence="3">Endoplasmic reticulum</location>
    </subcellularLocation>
    <subcellularLocation>
        <location evidence="1">Membrane</location>
        <topology evidence="1">Single-pass membrane protein</topology>
    </subcellularLocation>
    <subcellularLocation>
        <location evidence="2">Mitochondrion</location>
    </subcellularLocation>
</comment>
<dbReference type="Pfam" id="PF00805">
    <property type="entry name" value="Pentapeptide"/>
    <property type="match status" value="1"/>
</dbReference>
<dbReference type="GO" id="GO:0005739">
    <property type="term" value="C:mitochondrion"/>
    <property type="evidence" value="ECO:0007669"/>
    <property type="project" value="UniProtKB-SubCell"/>
</dbReference>
<keyword evidence="11" id="KW-0594">Phospholipid biosynthesis</keyword>
<dbReference type="GO" id="GO:0016020">
    <property type="term" value="C:membrane"/>
    <property type="evidence" value="ECO:0007669"/>
    <property type="project" value="UniProtKB-SubCell"/>
</dbReference>
<feature type="compositionally biased region" description="Basic and acidic residues" evidence="16">
    <location>
        <begin position="691"/>
        <end position="704"/>
    </location>
</feature>
<evidence type="ECO:0000256" key="16">
    <source>
        <dbReference type="SAM" id="MobiDB-lite"/>
    </source>
</evidence>
<evidence type="ECO:0000256" key="10">
    <source>
        <dbReference type="ARBA" id="ARBA00023136"/>
    </source>
</evidence>
<dbReference type="Gene3D" id="2.160.20.80">
    <property type="entry name" value="E3 ubiquitin-protein ligase SopA"/>
    <property type="match status" value="1"/>
</dbReference>
<evidence type="ECO:0000313" key="17">
    <source>
        <dbReference type="Proteomes" id="UP000694843"/>
    </source>
</evidence>
<feature type="region of interest" description="Disordered" evidence="16">
    <location>
        <begin position="981"/>
        <end position="1003"/>
    </location>
</feature>
<keyword evidence="17" id="KW-1185">Reference proteome</keyword>
<keyword evidence="8" id="KW-0443">Lipid metabolism</keyword>
<dbReference type="AlphaFoldDB" id="A0A979FIW7"/>
<dbReference type="InterPro" id="IPR029058">
    <property type="entry name" value="AB_hydrolase_fold"/>
</dbReference>
<evidence type="ECO:0000313" key="18">
    <source>
        <dbReference type="RefSeq" id="XP_047736244.1"/>
    </source>
</evidence>
<evidence type="ECO:0000256" key="12">
    <source>
        <dbReference type="ARBA" id="ARBA00023264"/>
    </source>
</evidence>
<protein>
    <recommendedName>
        <fullName evidence="14">Protein SERAC1</fullName>
    </recommendedName>
    <alternativeName>
        <fullName evidence="15">Serine active site-containing protein 1</fullName>
    </alternativeName>
</protein>
<keyword evidence="5" id="KW-0812">Transmembrane</keyword>
<dbReference type="InterPro" id="IPR001646">
    <property type="entry name" value="5peptide_repeat"/>
</dbReference>
<dbReference type="KEGG" id="hazt:108675485"/>
<evidence type="ECO:0000256" key="15">
    <source>
        <dbReference type="ARBA" id="ARBA00041701"/>
    </source>
</evidence>
<name>A0A979FIW7_HYAAZ</name>
<keyword evidence="12" id="KW-1208">Phospholipid metabolism</keyword>
<evidence type="ECO:0000256" key="3">
    <source>
        <dbReference type="ARBA" id="ARBA00004240"/>
    </source>
</evidence>
<dbReference type="SUPFAM" id="SSF141571">
    <property type="entry name" value="Pentapeptide repeat-like"/>
    <property type="match status" value="1"/>
</dbReference>
<keyword evidence="4" id="KW-0444">Lipid biosynthesis</keyword>
<evidence type="ECO:0000256" key="7">
    <source>
        <dbReference type="ARBA" id="ARBA00022989"/>
    </source>
</evidence>
<evidence type="ECO:0000256" key="14">
    <source>
        <dbReference type="ARBA" id="ARBA00040991"/>
    </source>
</evidence>
<dbReference type="PANTHER" id="PTHR48182">
    <property type="entry name" value="PROTEIN SERAC1"/>
    <property type="match status" value="1"/>
</dbReference>
<dbReference type="PANTHER" id="PTHR48182:SF2">
    <property type="entry name" value="PROTEIN SERAC1"/>
    <property type="match status" value="1"/>
</dbReference>
<accession>A0A979FIW7</accession>
<reference evidence="18" key="1">
    <citation type="submission" date="2025-08" db="UniProtKB">
        <authorList>
            <consortium name="RefSeq"/>
        </authorList>
    </citation>
    <scope>IDENTIFICATION</scope>
    <source>
        <tissue evidence="18">Whole organism</tissue>
    </source>
</reference>
<evidence type="ECO:0000256" key="1">
    <source>
        <dbReference type="ARBA" id="ARBA00004167"/>
    </source>
</evidence>
<dbReference type="RefSeq" id="XP_047736244.1">
    <property type="nucleotide sequence ID" value="XM_047880288.1"/>
</dbReference>
<evidence type="ECO:0000256" key="4">
    <source>
        <dbReference type="ARBA" id="ARBA00022516"/>
    </source>
</evidence>
<dbReference type="SUPFAM" id="SSF48371">
    <property type="entry name" value="ARM repeat"/>
    <property type="match status" value="1"/>
</dbReference>
<evidence type="ECO:0000256" key="8">
    <source>
        <dbReference type="ARBA" id="ARBA00023098"/>
    </source>
</evidence>
<keyword evidence="10" id="KW-0472">Membrane</keyword>
<evidence type="ECO:0000256" key="9">
    <source>
        <dbReference type="ARBA" id="ARBA00023128"/>
    </source>
</evidence>
<evidence type="ECO:0000256" key="5">
    <source>
        <dbReference type="ARBA" id="ARBA00022692"/>
    </source>
</evidence>
<keyword evidence="6" id="KW-0256">Endoplasmic reticulum</keyword>
<dbReference type="Gene3D" id="1.25.10.10">
    <property type="entry name" value="Leucine-rich Repeat Variant"/>
    <property type="match status" value="1"/>
</dbReference>
<dbReference type="Proteomes" id="UP000694843">
    <property type="component" value="Unplaced"/>
</dbReference>
<keyword evidence="7" id="KW-1133">Transmembrane helix</keyword>
<dbReference type="GO" id="GO:0008654">
    <property type="term" value="P:phospholipid biosynthetic process"/>
    <property type="evidence" value="ECO:0007669"/>
    <property type="project" value="UniProtKB-KW"/>
</dbReference>
<feature type="region of interest" description="Disordered" evidence="16">
    <location>
        <begin position="679"/>
        <end position="704"/>
    </location>
</feature>
<dbReference type="SUPFAM" id="SSF53474">
    <property type="entry name" value="alpha/beta-Hydrolases"/>
    <property type="match status" value="1"/>
</dbReference>
<sequence>MGNILKVVNPGYGVSDAFVDWPLLFTTKQEANESADACITSFHALLVGLLEEKIPLGSPLHSRLKKVLAEAEQQMHKHGLQFAAHRRRSLWDTLDEDWIEPYCNFPDTVDFWPSLPTRFHPWNEFIAKPDVSYRTMQNFTKDNNSPHLAFSVNYSQEDSAEEKSPSVTEGLPEHSDGFKGSLPKPCSFNSTSEYSFHPSFYNGDELSKIPSAFKTRNSIGDQNWCNIIGDCGDRNALLLTAKILKNSSHIGGLQNIFAINFTPSSGKMTCELLSKIISVSQSDYSKICVPCRLSSLILCGPADGPPSPLAIPNPWHCSVLKSEPFITKFTNVKMKDHEYTASIHSRISALQHFSTLSRFLVGDSLPLLPIVSGATLTQDSYPLSHSPNSVFSYQPPLSSSRLSCPVPILPKLQLLKLLLEPIAFFSACSRQETHKELCVSHAPVMLGKVLRLQDDVLSEVAAKALANLACSTTGSSAVIQSGAAELLQEALEQPSFAVQLAASRALLNTWNNSLNAQLLPTIQKFLNLGSLDLCNAYFYNDNNLDATSQMDPFIQFCSKPNIFKWYNFEFECNENPVSRFHLNYLNSFLTSGDWNAKSSSLSESNLCPCRKCERVTVRAIYSPNLSTFPLYDEGIYPVLSEAELDLLKKIKFDSDIPHPSVESLTESSNHGHCLENTMPANGAKTLVPRSPLEEPEVKRLSERPTEGAPRLVHMVLLHGILGGAAWTWRQRDEARAGTSDYSWCWPQDWLAVDMLRQTNTCVRIVAVNLHEPWHESSPRTLSSQALRLSGALVRAGVGRRPVLWLAHSRGGLLLKAIFENDGCGATENLSGRLDNSRRTDMIEETGGKEQNSALNSNESSSKIGKKLDVELKKSSEKLLRHVKDETEESILEVGEKAKVERTKDILFEFDDSTFVLNTTRKNKPQEFLAKEVPECQGNILSAKTLGVLFLSTPHGGAPWARYASWLHPDAPELRDLQHSDLQHSDLQHSDLQHSDLQHSDLQHSDLQHNDLQHSDLQHSDLQHSDLQHLHDSFIRCWQTRRFSVLSLVDTRPMPLLPGLSFVPVPRDSADAGVGETIAVDASHLDICKPLSRSCRVYAVVLDWCLRTVAGCV</sequence>
<evidence type="ECO:0000256" key="2">
    <source>
        <dbReference type="ARBA" id="ARBA00004173"/>
    </source>
</evidence>
<evidence type="ECO:0000256" key="13">
    <source>
        <dbReference type="ARBA" id="ARBA00038024"/>
    </source>
</evidence>
<dbReference type="GO" id="GO:0005783">
    <property type="term" value="C:endoplasmic reticulum"/>
    <property type="evidence" value="ECO:0007669"/>
    <property type="project" value="UniProtKB-SubCell"/>
</dbReference>
<dbReference type="InterPro" id="IPR052374">
    <property type="entry name" value="SERAC1"/>
</dbReference>
<comment type="similarity">
    <text evidence="13">Belongs to the SERAC1 family.</text>
</comment>
<dbReference type="InterPro" id="IPR016024">
    <property type="entry name" value="ARM-type_fold"/>
</dbReference>
<keyword evidence="9" id="KW-0496">Mitochondrion</keyword>
<evidence type="ECO:0000256" key="6">
    <source>
        <dbReference type="ARBA" id="ARBA00022824"/>
    </source>
</evidence>
<dbReference type="InterPro" id="IPR011989">
    <property type="entry name" value="ARM-like"/>
</dbReference>
<dbReference type="OrthoDB" id="5086500at2759"/>